<dbReference type="Pfam" id="PF00156">
    <property type="entry name" value="Pribosyltran"/>
    <property type="match status" value="1"/>
</dbReference>
<dbReference type="PANTHER" id="PTHR47505">
    <property type="entry name" value="DNA UTILIZATION PROTEIN YHGH"/>
    <property type="match status" value="1"/>
</dbReference>
<reference evidence="3 4" key="1">
    <citation type="submission" date="2024-08" db="EMBL/GenBank/DDBJ databases">
        <title>Whole-genome sequencing of halo(alkali)philic microorganisms from hypersaline lakes.</title>
        <authorList>
            <person name="Sorokin D.Y."/>
            <person name="Merkel A.Y."/>
            <person name="Messina E."/>
            <person name="Yakimov M."/>
        </authorList>
    </citation>
    <scope>NUCLEOTIDE SEQUENCE [LARGE SCALE GENOMIC DNA]</scope>
    <source>
        <strain evidence="3 4">AB-hyl4</strain>
    </source>
</reference>
<dbReference type="InterPro" id="IPR000836">
    <property type="entry name" value="PRTase_dom"/>
</dbReference>
<comment type="similarity">
    <text evidence="1">Belongs to the ComF/GntX family.</text>
</comment>
<dbReference type="Gene3D" id="3.40.50.2020">
    <property type="match status" value="1"/>
</dbReference>
<comment type="caution">
    <text evidence="3">The sequence shown here is derived from an EMBL/GenBank/DDBJ whole genome shotgun (WGS) entry which is preliminary data.</text>
</comment>
<evidence type="ECO:0000313" key="4">
    <source>
        <dbReference type="Proteomes" id="UP001575105"/>
    </source>
</evidence>
<dbReference type="PANTHER" id="PTHR47505:SF1">
    <property type="entry name" value="DNA UTILIZATION PROTEIN YHGH"/>
    <property type="match status" value="1"/>
</dbReference>
<evidence type="ECO:0000259" key="2">
    <source>
        <dbReference type="Pfam" id="PF00156"/>
    </source>
</evidence>
<organism evidence="3 4">
    <name type="scientific">Natronomicrosphaera hydrolytica</name>
    <dbReference type="NCBI Taxonomy" id="3242702"/>
    <lineage>
        <taxon>Bacteria</taxon>
        <taxon>Pseudomonadati</taxon>
        <taxon>Planctomycetota</taxon>
        <taxon>Phycisphaerae</taxon>
        <taxon>Phycisphaerales</taxon>
        <taxon>Phycisphaeraceae</taxon>
        <taxon>Natronomicrosphaera</taxon>
    </lineage>
</organism>
<accession>A0ABV4TZM9</accession>
<dbReference type="RefSeq" id="WP_425343733.1">
    <property type="nucleotide sequence ID" value="NZ_JBGUBD010000001.1"/>
</dbReference>
<protein>
    <submittedName>
        <fullName evidence="3">ComF family protein</fullName>
    </submittedName>
</protein>
<dbReference type="CDD" id="cd06223">
    <property type="entry name" value="PRTases_typeI"/>
    <property type="match status" value="1"/>
</dbReference>
<feature type="domain" description="Phosphoribosyltransferase" evidence="2">
    <location>
        <begin position="143"/>
        <end position="235"/>
    </location>
</feature>
<keyword evidence="4" id="KW-1185">Reference proteome</keyword>
<gene>
    <name evidence="3" type="ORF">ACERK3_00740</name>
</gene>
<dbReference type="Proteomes" id="UP001575105">
    <property type="component" value="Unassembled WGS sequence"/>
</dbReference>
<dbReference type="InterPro" id="IPR051910">
    <property type="entry name" value="ComF/GntX_DNA_util-trans"/>
</dbReference>
<name>A0ABV4TZM9_9BACT</name>
<dbReference type="SUPFAM" id="SSF53271">
    <property type="entry name" value="PRTase-like"/>
    <property type="match status" value="1"/>
</dbReference>
<dbReference type="EMBL" id="JBGUBD010000001">
    <property type="protein sequence ID" value="MFA9476807.1"/>
    <property type="molecule type" value="Genomic_DNA"/>
</dbReference>
<evidence type="ECO:0000313" key="3">
    <source>
        <dbReference type="EMBL" id="MFA9476807.1"/>
    </source>
</evidence>
<dbReference type="InterPro" id="IPR029057">
    <property type="entry name" value="PRTase-like"/>
</dbReference>
<sequence>MPAELYFRQWLRGVLEELSPDTIELSLREVPGRVWARDELTAYCPRCGASGVVEAMTPRGCAFCVGERLVWDRLYRLGLYEEPLAGWVRASKFAGDWRRALWFGGQLGEAIGSPTGGAPVAVVPVPMHWARRWRRGYNQARLIADGLVRARGWPMVDVLHRPRRRPPQTAVLPEHRGINVADSFAIEPIDLSGWEVVLVDDVKTSGATLSACGRLLREAGAKSIVAAVAAVADPRGRGFGVKGRG</sequence>
<evidence type="ECO:0000256" key="1">
    <source>
        <dbReference type="ARBA" id="ARBA00008007"/>
    </source>
</evidence>
<proteinExistence type="inferred from homology"/>